<dbReference type="Proteomes" id="UP001060215">
    <property type="component" value="Chromosome 8"/>
</dbReference>
<organism evidence="1 2">
    <name type="scientific">Camellia lanceoleosa</name>
    <dbReference type="NCBI Taxonomy" id="1840588"/>
    <lineage>
        <taxon>Eukaryota</taxon>
        <taxon>Viridiplantae</taxon>
        <taxon>Streptophyta</taxon>
        <taxon>Embryophyta</taxon>
        <taxon>Tracheophyta</taxon>
        <taxon>Spermatophyta</taxon>
        <taxon>Magnoliopsida</taxon>
        <taxon>eudicotyledons</taxon>
        <taxon>Gunneridae</taxon>
        <taxon>Pentapetalae</taxon>
        <taxon>asterids</taxon>
        <taxon>Ericales</taxon>
        <taxon>Theaceae</taxon>
        <taxon>Camellia</taxon>
    </lineage>
</organism>
<proteinExistence type="predicted"/>
<accession>A0ACC0GDV8</accession>
<reference evidence="1 2" key="1">
    <citation type="journal article" date="2022" name="Plant J.">
        <title>Chromosome-level genome of Camellia lanceoleosa provides a valuable resource for understanding genome evolution and self-incompatibility.</title>
        <authorList>
            <person name="Gong W."/>
            <person name="Xiao S."/>
            <person name="Wang L."/>
            <person name="Liao Z."/>
            <person name="Chang Y."/>
            <person name="Mo W."/>
            <person name="Hu G."/>
            <person name="Li W."/>
            <person name="Zhao G."/>
            <person name="Zhu H."/>
            <person name="Hu X."/>
            <person name="Ji K."/>
            <person name="Xiang X."/>
            <person name="Song Q."/>
            <person name="Yuan D."/>
            <person name="Jin S."/>
            <person name="Zhang L."/>
        </authorList>
    </citation>
    <scope>NUCLEOTIDE SEQUENCE [LARGE SCALE GENOMIC DNA]</scope>
    <source>
        <strain evidence="1">SQ_2022a</strain>
    </source>
</reference>
<protein>
    <submittedName>
        <fullName evidence="1">Uncharacterized protein</fullName>
    </submittedName>
</protein>
<name>A0ACC0GDV8_9ERIC</name>
<gene>
    <name evidence="1" type="ORF">LOK49_LG09G00236</name>
</gene>
<comment type="caution">
    <text evidence="1">The sequence shown here is derived from an EMBL/GenBank/DDBJ whole genome shotgun (WGS) entry which is preliminary data.</text>
</comment>
<keyword evidence="2" id="KW-1185">Reference proteome</keyword>
<evidence type="ECO:0000313" key="2">
    <source>
        <dbReference type="Proteomes" id="UP001060215"/>
    </source>
</evidence>
<sequence>MIQRPVKRKLSSLMSTNTLPASPLEIRSSSSRYVVSNHDSALLLGIENFSGGWLEIVFATEEAVSWTEVIKPLKGVRSIFCPRNSTFSGNTMESVNWGVTTMPSSNLI</sequence>
<dbReference type="EMBL" id="CM045765">
    <property type="protein sequence ID" value="KAI7999312.1"/>
    <property type="molecule type" value="Genomic_DNA"/>
</dbReference>
<evidence type="ECO:0000313" key="1">
    <source>
        <dbReference type="EMBL" id="KAI7999312.1"/>
    </source>
</evidence>